<dbReference type="Proteomes" id="UP000054908">
    <property type="component" value="Unassembled WGS sequence"/>
</dbReference>
<comment type="caution">
    <text evidence="1">The sequence shown here is derived from an EMBL/GenBank/DDBJ whole genome shotgun (WGS) entry which is preliminary data.</text>
</comment>
<gene>
    <name evidence="1" type="ORF">Lmac_1884</name>
</gene>
<dbReference type="EMBL" id="LNYL01000044">
    <property type="protein sequence ID" value="KTD25520.1"/>
    <property type="molecule type" value="Genomic_DNA"/>
</dbReference>
<proteinExistence type="predicted"/>
<dbReference type="PATRIC" id="fig|466.6.peg.1988"/>
<organism evidence="1 2">
    <name type="scientific">Legionella maceachernii</name>
    <dbReference type="NCBI Taxonomy" id="466"/>
    <lineage>
        <taxon>Bacteria</taxon>
        <taxon>Pseudomonadati</taxon>
        <taxon>Pseudomonadota</taxon>
        <taxon>Gammaproteobacteria</taxon>
        <taxon>Legionellales</taxon>
        <taxon>Legionellaceae</taxon>
        <taxon>Legionella</taxon>
    </lineage>
</organism>
<dbReference type="AlphaFoldDB" id="A0A0W0VZA7"/>
<dbReference type="RefSeq" id="WP_058452641.1">
    <property type="nucleotide sequence ID" value="NZ_CAAAIB010000002.1"/>
</dbReference>
<name>A0A0W0VZA7_9GAMM</name>
<evidence type="ECO:0000313" key="2">
    <source>
        <dbReference type="Proteomes" id="UP000054908"/>
    </source>
</evidence>
<reference evidence="1 2" key="1">
    <citation type="submission" date="2015-11" db="EMBL/GenBank/DDBJ databases">
        <title>Genomic analysis of 38 Legionella species identifies large and diverse effector repertoires.</title>
        <authorList>
            <person name="Burstein D."/>
            <person name="Amaro F."/>
            <person name="Zusman T."/>
            <person name="Lifshitz Z."/>
            <person name="Cohen O."/>
            <person name="Gilbert J.A."/>
            <person name="Pupko T."/>
            <person name="Shuman H.A."/>
            <person name="Segal G."/>
        </authorList>
    </citation>
    <scope>NUCLEOTIDE SEQUENCE [LARGE SCALE GENOMIC DNA]</scope>
    <source>
        <strain evidence="1 2">PX-1-G2-E2</strain>
    </source>
</reference>
<sequence>METNCIEATPHPQLLEALFAFRSKVSNVFRDVLGIHEISHIAIARIDEQHQILSFSSTPALEFNLFSSSLWRYDKSYQADWFRACGQANWQSLYTPERYDELYYLKQIKHRYPIAYSLAAKFGNHFFVYSLASNRACNHTRDVFASQHEDFYKIGQYCSNMLSELFRVYDYLPKSQVEYETSN</sequence>
<evidence type="ECO:0000313" key="1">
    <source>
        <dbReference type="EMBL" id="KTD25520.1"/>
    </source>
</evidence>
<dbReference type="STRING" id="466.Lmac_1884"/>
<keyword evidence="2" id="KW-1185">Reference proteome</keyword>
<protein>
    <submittedName>
        <fullName evidence="1">Putative FlgJ-like protein</fullName>
    </submittedName>
</protein>
<accession>A0A0W0VZA7</accession>
<dbReference type="OrthoDB" id="5635939at2"/>